<keyword evidence="1" id="KW-0472">Membrane</keyword>
<dbReference type="EMBL" id="CCXS01000001">
    <property type="protein sequence ID" value="CEG22388.1"/>
    <property type="molecule type" value="Genomic_DNA"/>
</dbReference>
<proteinExistence type="predicted"/>
<dbReference type="OrthoDB" id="2353183at2"/>
<keyword evidence="1" id="KW-0812">Transmembrane</keyword>
<keyword evidence="1" id="KW-1133">Transmembrane helix</keyword>
<sequence length="127" mass="14683">MDILYTIGAVLIFAPFIAFLLVVLIARKKMKYQSIGLAADLTTFLLFFSVPVSIKAIWEIDITALVYLIAILIAIVLLVIEWRQTKEIEILRYIRQTWRMYFVLLALAYSSIWAVGIVLSLLHFFRI</sequence>
<evidence type="ECO:0000313" key="2">
    <source>
        <dbReference type="EMBL" id="CEG22388.1"/>
    </source>
</evidence>
<dbReference type="Proteomes" id="UP000043699">
    <property type="component" value="Unassembled WGS sequence"/>
</dbReference>
<organism evidence="2 3">
    <name type="scientific">Planococcus massiliensis</name>
    <dbReference type="NCBI Taxonomy" id="1499687"/>
    <lineage>
        <taxon>Bacteria</taxon>
        <taxon>Bacillati</taxon>
        <taxon>Bacillota</taxon>
        <taxon>Bacilli</taxon>
        <taxon>Bacillales</taxon>
        <taxon>Caryophanaceae</taxon>
        <taxon>Planococcus</taxon>
    </lineage>
</organism>
<dbReference type="STRING" id="1499687.BN1080_01314"/>
<reference evidence="2 3" key="1">
    <citation type="submission" date="2014-09" db="EMBL/GenBank/DDBJ databases">
        <authorList>
            <person name="Urmite Genomes Urmite Genomes"/>
        </authorList>
    </citation>
    <scope>NUCLEOTIDE SEQUENCE [LARGE SCALE GENOMIC DNA]</scope>
    <source>
        <strain evidence="2 3">ES2</strain>
    </source>
</reference>
<evidence type="ECO:0008006" key="4">
    <source>
        <dbReference type="Google" id="ProtNLM"/>
    </source>
</evidence>
<name>A0A098EJD1_9BACL</name>
<protein>
    <recommendedName>
        <fullName evidence="4">DUF3397 domain-containing protein</fullName>
    </recommendedName>
</protein>
<dbReference type="RefSeq" id="WP_110925591.1">
    <property type="nucleotide sequence ID" value="NZ_CCXS01000001.1"/>
</dbReference>
<dbReference type="InterPro" id="IPR024515">
    <property type="entry name" value="DUF3397"/>
</dbReference>
<dbReference type="AlphaFoldDB" id="A0A098EJD1"/>
<feature type="transmembrane region" description="Helical" evidence="1">
    <location>
        <begin position="101"/>
        <end position="125"/>
    </location>
</feature>
<keyword evidence="3" id="KW-1185">Reference proteome</keyword>
<feature type="transmembrane region" description="Helical" evidence="1">
    <location>
        <begin position="37"/>
        <end position="58"/>
    </location>
</feature>
<feature type="transmembrane region" description="Helical" evidence="1">
    <location>
        <begin position="64"/>
        <end position="80"/>
    </location>
</feature>
<feature type="transmembrane region" description="Helical" evidence="1">
    <location>
        <begin position="6"/>
        <end position="25"/>
    </location>
</feature>
<evidence type="ECO:0000313" key="3">
    <source>
        <dbReference type="Proteomes" id="UP000043699"/>
    </source>
</evidence>
<evidence type="ECO:0000256" key="1">
    <source>
        <dbReference type="SAM" id="Phobius"/>
    </source>
</evidence>
<accession>A0A098EJD1</accession>
<gene>
    <name evidence="2" type="ORF">BN1080_01314</name>
</gene>
<dbReference type="Pfam" id="PF11877">
    <property type="entry name" value="DUF3397"/>
    <property type="match status" value="1"/>
</dbReference>